<feature type="region of interest" description="Disordered" evidence="1">
    <location>
        <begin position="514"/>
        <end position="538"/>
    </location>
</feature>
<dbReference type="AlphaFoldDB" id="A0A1Y2HBB6"/>
<feature type="compositionally biased region" description="Gly residues" evidence="1">
    <location>
        <begin position="522"/>
        <end position="532"/>
    </location>
</feature>
<reference evidence="2 3" key="1">
    <citation type="submission" date="2016-07" db="EMBL/GenBank/DDBJ databases">
        <title>Pervasive Adenine N6-methylation of Active Genes in Fungi.</title>
        <authorList>
            <consortium name="DOE Joint Genome Institute"/>
            <person name="Mondo S.J."/>
            <person name="Dannebaum R.O."/>
            <person name="Kuo R.C."/>
            <person name="Labutti K."/>
            <person name="Haridas S."/>
            <person name="Kuo A."/>
            <person name="Salamov A."/>
            <person name="Ahrendt S.R."/>
            <person name="Lipzen A."/>
            <person name="Sullivan W."/>
            <person name="Andreopoulos W.B."/>
            <person name="Clum A."/>
            <person name="Lindquist E."/>
            <person name="Daum C."/>
            <person name="Ramamoorthy G.K."/>
            <person name="Gryganskyi A."/>
            <person name="Culley D."/>
            <person name="Magnuson J.K."/>
            <person name="James T.Y."/>
            <person name="O'Malley M.A."/>
            <person name="Stajich J.E."/>
            <person name="Spatafora J.W."/>
            <person name="Visel A."/>
            <person name="Grigoriev I.V."/>
        </authorList>
    </citation>
    <scope>NUCLEOTIDE SEQUENCE [LARGE SCALE GENOMIC DNA]</scope>
    <source>
        <strain evidence="2 3">PL171</strain>
    </source>
</reference>
<feature type="region of interest" description="Disordered" evidence="1">
    <location>
        <begin position="425"/>
        <end position="454"/>
    </location>
</feature>
<proteinExistence type="predicted"/>
<evidence type="ECO:0000313" key="3">
    <source>
        <dbReference type="Proteomes" id="UP000193411"/>
    </source>
</evidence>
<keyword evidence="3" id="KW-1185">Reference proteome</keyword>
<feature type="compositionally biased region" description="Low complexity" evidence="1">
    <location>
        <begin position="374"/>
        <end position="388"/>
    </location>
</feature>
<dbReference type="EMBL" id="MCFL01000087">
    <property type="protein sequence ID" value="ORZ30352.1"/>
    <property type="molecule type" value="Genomic_DNA"/>
</dbReference>
<evidence type="ECO:0000256" key="1">
    <source>
        <dbReference type="SAM" id="MobiDB-lite"/>
    </source>
</evidence>
<feature type="compositionally biased region" description="Low complexity" evidence="1">
    <location>
        <begin position="348"/>
        <end position="357"/>
    </location>
</feature>
<gene>
    <name evidence="2" type="ORF">BCR44DRAFT_29889</name>
</gene>
<feature type="region of interest" description="Disordered" evidence="1">
    <location>
        <begin position="1"/>
        <end position="164"/>
    </location>
</feature>
<name>A0A1Y2HBB6_9FUNG</name>
<organism evidence="2 3">
    <name type="scientific">Catenaria anguillulae PL171</name>
    <dbReference type="NCBI Taxonomy" id="765915"/>
    <lineage>
        <taxon>Eukaryota</taxon>
        <taxon>Fungi</taxon>
        <taxon>Fungi incertae sedis</taxon>
        <taxon>Blastocladiomycota</taxon>
        <taxon>Blastocladiomycetes</taxon>
        <taxon>Blastocladiales</taxon>
        <taxon>Catenariaceae</taxon>
        <taxon>Catenaria</taxon>
    </lineage>
</organism>
<evidence type="ECO:0000313" key="2">
    <source>
        <dbReference type="EMBL" id="ORZ30352.1"/>
    </source>
</evidence>
<comment type="caution">
    <text evidence="2">The sequence shown here is derived from an EMBL/GenBank/DDBJ whole genome shotgun (WGS) entry which is preliminary data.</text>
</comment>
<feature type="region of interest" description="Disordered" evidence="1">
    <location>
        <begin position="262"/>
        <end position="413"/>
    </location>
</feature>
<accession>A0A1Y2HBB6</accession>
<sequence>MTGMVAPVPATNSLPAVQEDAHAAPLRKRGRPTRAQAAAALSPGAGSNQPAADHAKTGGGAAAAGSNNTSASPPGAANGNRSSTDSRPATSVSNSIVPSDSVSQQHARRGGRPGNCGQRNNQSSDSSDGPRPPALPLQHTGMGGAGSGPGMASRDGSPLDLLGHPYDAAPMSGVDVDLGLPPGRDLINAATESWRVQQRQYGGPPAMAPGPALQMWGSPPVNLYAGRAGGAAAAAAATASLSPMGQQMDLASPLFLASMGSAEAGRKRRRGTSTSPVVGGAPPDSQVAADKQQSRMGIGDGDEGGGGAGTESGTEMFDFGSTHWGERGGGREFGPAPLGASYHRNANGHQRQQQQQQHGRDRVTPPQATAVGMSSASGANQSGSNSSAHVKGSTRTGGPLPVPNSSLGHGHPYQVHQTQSVDATVAAGGGDTSAGGTPQPSAHGLHQQHHHPQQLHAGLEVMHRRLDMLMQDNLWLRSRIVDLEHQSQADRMRMMEQDDQIRALLVERNARRGGSQDLLTGADGGGGGGPSGSAGTSGHLLRAMTGPHARSSSFLPPPAHDRLYEPGPYGHSSSEHQYYAEDAYGYLPMASGSGGGPRWNPARGYSDLVDDVYRHGGQAPALPPPPASARHFARHSAAAYYQQHQPPTYPPHQEHPRYDPRDVAATIHQGHPQQLLQQYPRYDDVGMDEEMDFAAAVHVSKRRRVMSPTEADNGGGGGAAHQ</sequence>
<feature type="compositionally biased region" description="Polar residues" evidence="1">
    <location>
        <begin position="117"/>
        <end position="127"/>
    </location>
</feature>
<feature type="compositionally biased region" description="Polar residues" evidence="1">
    <location>
        <begin position="79"/>
        <end position="105"/>
    </location>
</feature>
<dbReference type="Proteomes" id="UP000193411">
    <property type="component" value="Unassembled WGS sequence"/>
</dbReference>
<protein>
    <submittedName>
        <fullName evidence="2">Uncharacterized protein</fullName>
    </submittedName>
</protein>